<feature type="domain" description="Protein kinase" evidence="9">
    <location>
        <begin position="13"/>
        <end position="267"/>
    </location>
</feature>
<keyword evidence="4" id="KW-0547">Nucleotide-binding</keyword>
<dbReference type="GO" id="GO:0005524">
    <property type="term" value="F:ATP binding"/>
    <property type="evidence" value="ECO:0007669"/>
    <property type="project" value="UniProtKB-KW"/>
</dbReference>
<evidence type="ECO:0000313" key="11">
    <source>
        <dbReference type="Proteomes" id="UP000468413"/>
    </source>
</evidence>
<evidence type="ECO:0000256" key="3">
    <source>
        <dbReference type="ARBA" id="ARBA00022679"/>
    </source>
</evidence>
<evidence type="ECO:0000256" key="7">
    <source>
        <dbReference type="SAM" id="MobiDB-lite"/>
    </source>
</evidence>
<evidence type="ECO:0000313" key="10">
    <source>
        <dbReference type="EMBL" id="KAB7787346.1"/>
    </source>
</evidence>
<dbReference type="InterPro" id="IPR000719">
    <property type="entry name" value="Prot_kinase_dom"/>
</dbReference>
<dbReference type="PANTHER" id="PTHR43289:SF6">
    <property type="entry name" value="SERINE_THREONINE-PROTEIN KINASE NEKL-3"/>
    <property type="match status" value="1"/>
</dbReference>
<evidence type="ECO:0000256" key="1">
    <source>
        <dbReference type="ARBA" id="ARBA00012513"/>
    </source>
</evidence>
<dbReference type="Gene3D" id="3.30.200.20">
    <property type="entry name" value="Phosphorylase Kinase, domain 1"/>
    <property type="match status" value="1"/>
</dbReference>
<dbReference type="PANTHER" id="PTHR43289">
    <property type="entry name" value="MITOGEN-ACTIVATED PROTEIN KINASE KINASE KINASE 20-RELATED"/>
    <property type="match status" value="1"/>
</dbReference>
<keyword evidence="2" id="KW-0723">Serine/threonine-protein kinase</keyword>
<keyword evidence="3" id="KW-0808">Transferase</keyword>
<dbReference type="Gene3D" id="1.10.510.10">
    <property type="entry name" value="Transferase(Phosphotransferase) domain 1"/>
    <property type="match status" value="1"/>
</dbReference>
<dbReference type="AlphaFoldDB" id="A0A6I1G883"/>
<keyword evidence="8" id="KW-1133">Transmembrane helix</keyword>
<dbReference type="RefSeq" id="WP_404979665.1">
    <property type="nucleotide sequence ID" value="NZ_WBVS01000008.1"/>
</dbReference>
<dbReference type="Proteomes" id="UP000468413">
    <property type="component" value="Unassembled WGS sequence"/>
</dbReference>
<feature type="region of interest" description="Disordered" evidence="7">
    <location>
        <begin position="285"/>
        <end position="306"/>
    </location>
</feature>
<keyword evidence="11" id="KW-1185">Reference proteome</keyword>
<evidence type="ECO:0000256" key="8">
    <source>
        <dbReference type="SAM" id="Phobius"/>
    </source>
</evidence>
<feature type="compositionally biased region" description="Polar residues" evidence="7">
    <location>
        <begin position="365"/>
        <end position="403"/>
    </location>
</feature>
<sequence>MSVTIAPPQLPGYDFVQQLGSGAAATVFLYNQRMPQRPVAVKVSNTALNPQAAASFNREANFMAKLSANPYILPVYDAGITSDGRGFMVVAYAPGGSYDNAMKAQSLTCEQVLDLGIKLAGALYTAHRNNIIHHDIKPSNILITAQGLPVLSDFGISSDAYDRSATGFSLPWAPPEVLEHHANGAETADVYSLAATLYALLAGSSPYQHGYHPLTQSELADLIVNHPLPHIGRPDVPANVESVLSKALAKDPDQRYYSALEFARAMQRAQSADYGHITPVVADGVPAYPKDSPRRSGTIAKAPRPTNNARHWLQPLLMVVSAMAVIAAVCLVFIIVIFPRMDTSPTSGISQVDISKSGESKHSKTSPNDDTVTDTSNGQVPSPENLSGQYSTDGASVTFTWTNPDPRDGDSYAWSLIQSDAADQSTQTSTTERTSVAVSPQEGSQTCIQVSLVRANRQMSANPAISCATKP</sequence>
<organism evidence="10 11">
    <name type="scientific">Bifidobacterium cebidarum</name>
    <dbReference type="NCBI Taxonomy" id="2650773"/>
    <lineage>
        <taxon>Bacteria</taxon>
        <taxon>Bacillati</taxon>
        <taxon>Actinomycetota</taxon>
        <taxon>Actinomycetes</taxon>
        <taxon>Bifidobacteriales</taxon>
        <taxon>Bifidobacteriaceae</taxon>
        <taxon>Bifidobacterium</taxon>
    </lineage>
</organism>
<protein>
    <recommendedName>
        <fullName evidence="1">non-specific serine/threonine protein kinase</fullName>
        <ecNumber evidence="1">2.7.11.1</ecNumber>
    </recommendedName>
</protein>
<evidence type="ECO:0000256" key="2">
    <source>
        <dbReference type="ARBA" id="ARBA00022527"/>
    </source>
</evidence>
<dbReference type="Pfam" id="PF00069">
    <property type="entry name" value="Pkinase"/>
    <property type="match status" value="1"/>
</dbReference>
<reference evidence="10 11" key="1">
    <citation type="submission" date="2019-09" db="EMBL/GenBank/DDBJ databases">
        <title>Characterization of the phylogenetic diversity of two novel species belonging to the genus Bifidobacterium: Bifidobacterium cebidarum sp. nov. and Bifidobacterium leontopitheci sp. nov.</title>
        <authorList>
            <person name="Lugli G.A."/>
            <person name="Duranti S."/>
            <person name="Milani C."/>
            <person name="Turroni F."/>
            <person name="Ventura M."/>
        </authorList>
    </citation>
    <scope>NUCLEOTIDE SEQUENCE [LARGE SCALE GENOMIC DNA]</scope>
    <source>
        <strain evidence="10 11">LMG 31469</strain>
    </source>
</reference>
<evidence type="ECO:0000256" key="6">
    <source>
        <dbReference type="ARBA" id="ARBA00022840"/>
    </source>
</evidence>
<dbReference type="SUPFAM" id="SSF56112">
    <property type="entry name" value="Protein kinase-like (PK-like)"/>
    <property type="match status" value="1"/>
</dbReference>
<dbReference type="SMART" id="SM00220">
    <property type="entry name" value="S_TKc"/>
    <property type="match status" value="1"/>
</dbReference>
<dbReference type="EMBL" id="WBVS01000008">
    <property type="protein sequence ID" value="KAB7787346.1"/>
    <property type="molecule type" value="Genomic_DNA"/>
</dbReference>
<feature type="compositionally biased region" description="Polar residues" evidence="7">
    <location>
        <begin position="432"/>
        <end position="442"/>
    </location>
</feature>
<evidence type="ECO:0000259" key="9">
    <source>
        <dbReference type="PROSITE" id="PS50011"/>
    </source>
</evidence>
<evidence type="ECO:0000256" key="5">
    <source>
        <dbReference type="ARBA" id="ARBA00022777"/>
    </source>
</evidence>
<evidence type="ECO:0000256" key="4">
    <source>
        <dbReference type="ARBA" id="ARBA00022741"/>
    </source>
</evidence>
<dbReference type="InterPro" id="IPR008271">
    <property type="entry name" value="Ser/Thr_kinase_AS"/>
</dbReference>
<dbReference type="InterPro" id="IPR011009">
    <property type="entry name" value="Kinase-like_dom_sf"/>
</dbReference>
<feature type="region of interest" description="Disordered" evidence="7">
    <location>
        <begin position="346"/>
        <end position="404"/>
    </location>
</feature>
<dbReference type="GO" id="GO:0004674">
    <property type="term" value="F:protein serine/threonine kinase activity"/>
    <property type="evidence" value="ECO:0007669"/>
    <property type="project" value="UniProtKB-KW"/>
</dbReference>
<keyword evidence="6" id="KW-0067">ATP-binding</keyword>
<dbReference type="CDD" id="cd14014">
    <property type="entry name" value="STKc_PknB_like"/>
    <property type="match status" value="1"/>
</dbReference>
<feature type="transmembrane region" description="Helical" evidence="8">
    <location>
        <begin position="312"/>
        <end position="338"/>
    </location>
</feature>
<gene>
    <name evidence="10" type="ORF">F7D08_1521</name>
</gene>
<name>A0A6I1G883_9BIFI</name>
<keyword evidence="5 10" id="KW-0418">Kinase</keyword>
<dbReference type="EC" id="2.7.11.1" evidence="1"/>
<dbReference type="PROSITE" id="PS00108">
    <property type="entry name" value="PROTEIN_KINASE_ST"/>
    <property type="match status" value="1"/>
</dbReference>
<keyword evidence="8" id="KW-0812">Transmembrane</keyword>
<keyword evidence="8" id="KW-0472">Membrane</keyword>
<accession>A0A6I1G883</accession>
<feature type="region of interest" description="Disordered" evidence="7">
    <location>
        <begin position="422"/>
        <end position="442"/>
    </location>
</feature>
<dbReference type="PROSITE" id="PS50011">
    <property type="entry name" value="PROTEIN_KINASE_DOM"/>
    <property type="match status" value="1"/>
</dbReference>
<comment type="caution">
    <text evidence="10">The sequence shown here is derived from an EMBL/GenBank/DDBJ whole genome shotgun (WGS) entry which is preliminary data.</text>
</comment>
<proteinExistence type="predicted"/>